<comment type="caution">
    <text evidence="1">The sequence shown here is derived from an EMBL/GenBank/DDBJ whole genome shotgun (WGS) entry which is preliminary data.</text>
</comment>
<dbReference type="Proteomes" id="UP001223978">
    <property type="component" value="Unassembled WGS sequence"/>
</dbReference>
<evidence type="ECO:0000313" key="1">
    <source>
        <dbReference type="EMBL" id="MDI3403661.1"/>
    </source>
</evidence>
<keyword evidence="2" id="KW-1185">Reference proteome</keyword>
<sequence>MTDNDDSEFRYPFEAHCAKALQEIREAAEIDVHRAQRGEVPYALDDAQSVFESLAKNKDLPLSRRFQEYFFRYGQVEAAWRSRRADSKLVGEFRLIHIMAALVNKRMDKTWKGEDDWERALYSELRYFDDTPQTGSGRMALLRATPGATDPEVWFFDMRQGAMPMDLDYPGYLEALLVTKGVIGWQYLYCRPDHCGLGFVPLVEGLKEMLEVFPRLFPDHDYTDLQSRLQERL</sequence>
<reference evidence="1 2" key="1">
    <citation type="submission" date="2023-05" db="EMBL/GenBank/DDBJ databases">
        <title>Draft genome sequence of Streptomyces sp. B-S-A6 isolated from a cave soil in Thailand.</title>
        <authorList>
            <person name="Chamroensaksri N."/>
            <person name="Muangham S."/>
        </authorList>
    </citation>
    <scope>NUCLEOTIDE SEQUENCE [LARGE SCALE GENOMIC DNA]</scope>
    <source>
        <strain evidence="1 2">B-S-A6</strain>
    </source>
</reference>
<gene>
    <name evidence="1" type="ORF">QIS96_07455</name>
</gene>
<protein>
    <recommendedName>
        <fullName evidence="3">SMI1/KNR4 family protein</fullName>
    </recommendedName>
</protein>
<name>A0ABT6S8Q2_9ACTN</name>
<organism evidence="1 2">
    <name type="scientific">Streptomyces cavernicola</name>
    <dbReference type="NCBI Taxonomy" id="3043613"/>
    <lineage>
        <taxon>Bacteria</taxon>
        <taxon>Bacillati</taxon>
        <taxon>Actinomycetota</taxon>
        <taxon>Actinomycetes</taxon>
        <taxon>Kitasatosporales</taxon>
        <taxon>Streptomycetaceae</taxon>
        <taxon>Streptomyces</taxon>
    </lineage>
</organism>
<dbReference type="EMBL" id="JASCIQ010000006">
    <property type="protein sequence ID" value="MDI3403661.1"/>
    <property type="molecule type" value="Genomic_DNA"/>
</dbReference>
<evidence type="ECO:0000313" key="2">
    <source>
        <dbReference type="Proteomes" id="UP001223978"/>
    </source>
</evidence>
<accession>A0ABT6S8Q2</accession>
<proteinExistence type="predicted"/>
<evidence type="ECO:0008006" key="3">
    <source>
        <dbReference type="Google" id="ProtNLM"/>
    </source>
</evidence>
<dbReference type="RefSeq" id="WP_282541613.1">
    <property type="nucleotide sequence ID" value="NZ_JASCIQ010000006.1"/>
</dbReference>